<evidence type="ECO:0000313" key="2">
    <source>
        <dbReference type="EMBL" id="GHF31095.1"/>
    </source>
</evidence>
<dbReference type="EMBL" id="BNAJ01000001">
    <property type="protein sequence ID" value="GHF31095.1"/>
    <property type="molecule type" value="Genomic_DNA"/>
</dbReference>
<feature type="signal peptide" evidence="1">
    <location>
        <begin position="1"/>
        <end position="23"/>
    </location>
</feature>
<name>A0A7W8NQJ3_9DEIO</name>
<dbReference type="Proteomes" id="UP000539473">
    <property type="component" value="Unassembled WGS sequence"/>
</dbReference>
<dbReference type="Proteomes" id="UP000619376">
    <property type="component" value="Unassembled WGS sequence"/>
</dbReference>
<organism evidence="3 4">
    <name type="scientific">Deinococcus metalli</name>
    <dbReference type="NCBI Taxonomy" id="1141878"/>
    <lineage>
        <taxon>Bacteria</taxon>
        <taxon>Thermotogati</taxon>
        <taxon>Deinococcota</taxon>
        <taxon>Deinococci</taxon>
        <taxon>Deinococcales</taxon>
        <taxon>Deinococcaceae</taxon>
        <taxon>Deinococcus</taxon>
    </lineage>
</organism>
<proteinExistence type="predicted"/>
<gene>
    <name evidence="2" type="ORF">GCM10017781_04090</name>
    <name evidence="3" type="ORF">HNQ07_000631</name>
</gene>
<reference evidence="5" key="2">
    <citation type="journal article" date="2019" name="Int. J. Syst. Evol. Microbiol.">
        <title>The Global Catalogue of Microorganisms (GCM) 10K type strain sequencing project: providing services to taxonomists for standard genome sequencing and annotation.</title>
        <authorList>
            <consortium name="The Broad Institute Genomics Platform"/>
            <consortium name="The Broad Institute Genome Sequencing Center for Infectious Disease"/>
            <person name="Wu L."/>
            <person name="Ma J."/>
        </authorList>
    </citation>
    <scope>NUCLEOTIDE SEQUENCE [LARGE SCALE GENOMIC DNA]</scope>
    <source>
        <strain evidence="5">CGMCC 1.18437</strain>
    </source>
</reference>
<accession>A0A7W8NQJ3</accession>
<dbReference type="AlphaFoldDB" id="A0A7W8NQJ3"/>
<evidence type="ECO:0000256" key="1">
    <source>
        <dbReference type="SAM" id="SignalP"/>
    </source>
</evidence>
<protein>
    <submittedName>
        <fullName evidence="3">Uncharacterized protein</fullName>
    </submittedName>
</protein>
<reference evidence="2" key="1">
    <citation type="journal article" date="2014" name="Int. J. Syst. Evol. Microbiol.">
        <title>Complete genome of a new Firmicutes species belonging to the dominant human colonic microbiota ('Ruminococcus bicirculans') reveals two chromosomes and a selective capacity to utilize plant glucans.</title>
        <authorList>
            <consortium name="NISC Comparative Sequencing Program"/>
            <person name="Wegmann U."/>
            <person name="Louis P."/>
            <person name="Goesmann A."/>
            <person name="Henrissat B."/>
            <person name="Duncan S.H."/>
            <person name="Flint H.J."/>
        </authorList>
    </citation>
    <scope>NUCLEOTIDE SEQUENCE</scope>
    <source>
        <strain evidence="2">CGMCC 1.18437</strain>
    </source>
</reference>
<keyword evidence="5" id="KW-1185">Reference proteome</keyword>
<reference evidence="2" key="4">
    <citation type="submission" date="2024-05" db="EMBL/GenBank/DDBJ databases">
        <authorList>
            <person name="Sun Q."/>
            <person name="Zhou Y."/>
        </authorList>
    </citation>
    <scope>NUCLEOTIDE SEQUENCE</scope>
    <source>
        <strain evidence="2">CGMCC 1.18437</strain>
    </source>
</reference>
<feature type="chain" id="PRO_5030876659" evidence="1">
    <location>
        <begin position="24"/>
        <end position="293"/>
    </location>
</feature>
<dbReference type="PROSITE" id="PS51257">
    <property type="entry name" value="PROKAR_LIPOPROTEIN"/>
    <property type="match status" value="1"/>
</dbReference>
<evidence type="ECO:0000313" key="4">
    <source>
        <dbReference type="Proteomes" id="UP000539473"/>
    </source>
</evidence>
<keyword evidence="1" id="KW-0732">Signal</keyword>
<sequence length="293" mass="30446">MLSPRFWFLSGLSLILTACPATPVPSPPGTSATSVTGTIVEANSFEVDEATRPWSGGAGRVDGETATGAVIATGTLEASGAFTLPLPATVPASALHPFNADNAPNLNELVSQLPDASCTGTPKFSTQSAQLAFLDLFAVGTVTGHAQSLQARHTTSQTTTATGTVYQQTDVTREGGLVYLDAPVTVTGTVTCTGNSGTVRLGVSFNVEFAKGWNRVTQEVTDTRVLTETPSGFIGDAEIMLTLTSGVLPREQWVVLSPPLPSGQHVNRPGGFFMRPTLLTPGNGVPVPIPLIR</sequence>
<dbReference type="EMBL" id="JACHFK010000001">
    <property type="protein sequence ID" value="MBB5375187.1"/>
    <property type="molecule type" value="Genomic_DNA"/>
</dbReference>
<dbReference type="RefSeq" id="WP_184109418.1">
    <property type="nucleotide sequence ID" value="NZ_BNAJ01000001.1"/>
</dbReference>
<evidence type="ECO:0000313" key="5">
    <source>
        <dbReference type="Proteomes" id="UP000619376"/>
    </source>
</evidence>
<evidence type="ECO:0000313" key="3">
    <source>
        <dbReference type="EMBL" id="MBB5375187.1"/>
    </source>
</evidence>
<comment type="caution">
    <text evidence="3">The sequence shown here is derived from an EMBL/GenBank/DDBJ whole genome shotgun (WGS) entry which is preliminary data.</text>
</comment>
<reference evidence="3 4" key="3">
    <citation type="submission" date="2020-08" db="EMBL/GenBank/DDBJ databases">
        <title>Genomic Encyclopedia of Type Strains, Phase IV (KMG-IV): sequencing the most valuable type-strain genomes for metagenomic binning, comparative biology and taxonomic classification.</title>
        <authorList>
            <person name="Goeker M."/>
        </authorList>
    </citation>
    <scope>NUCLEOTIDE SEQUENCE [LARGE SCALE GENOMIC DNA]</scope>
    <source>
        <strain evidence="3 4">DSM 27521</strain>
    </source>
</reference>